<dbReference type="InParanoid" id="A0A2P5IDD8"/>
<dbReference type="Proteomes" id="UP000094444">
    <property type="component" value="Unassembled WGS sequence"/>
</dbReference>
<feature type="region of interest" description="Disordered" evidence="1">
    <location>
        <begin position="771"/>
        <end position="798"/>
    </location>
</feature>
<dbReference type="STRING" id="158607.A0A2P5IDD8"/>
<dbReference type="SMART" id="SM00324">
    <property type="entry name" value="RhoGAP"/>
    <property type="match status" value="1"/>
</dbReference>
<feature type="compositionally biased region" description="Polar residues" evidence="1">
    <location>
        <begin position="518"/>
        <end position="533"/>
    </location>
</feature>
<dbReference type="AlphaFoldDB" id="A0A2P5IDD8"/>
<keyword evidence="4" id="KW-1185">Reference proteome</keyword>
<dbReference type="InterPro" id="IPR000198">
    <property type="entry name" value="RhoGAP_dom"/>
</dbReference>
<name>A0A2P5IDD8_DIAHE</name>
<feature type="compositionally biased region" description="Polar residues" evidence="1">
    <location>
        <begin position="936"/>
        <end position="946"/>
    </location>
</feature>
<evidence type="ECO:0000313" key="4">
    <source>
        <dbReference type="Proteomes" id="UP000094444"/>
    </source>
</evidence>
<comment type="caution">
    <text evidence="3">The sequence shown here is derived from an EMBL/GenBank/DDBJ whole genome shotgun (WGS) entry which is preliminary data.</text>
</comment>
<feature type="domain" description="Rho-GAP" evidence="2">
    <location>
        <begin position="156"/>
        <end position="396"/>
    </location>
</feature>
<organism evidence="3 4">
    <name type="scientific">Diaporthe helianthi</name>
    <dbReference type="NCBI Taxonomy" id="158607"/>
    <lineage>
        <taxon>Eukaryota</taxon>
        <taxon>Fungi</taxon>
        <taxon>Dikarya</taxon>
        <taxon>Ascomycota</taxon>
        <taxon>Pezizomycotina</taxon>
        <taxon>Sordariomycetes</taxon>
        <taxon>Sordariomycetidae</taxon>
        <taxon>Diaporthales</taxon>
        <taxon>Diaporthaceae</taxon>
        <taxon>Diaporthe</taxon>
    </lineage>
</organism>
<feature type="region of interest" description="Disordered" evidence="1">
    <location>
        <begin position="667"/>
        <end position="704"/>
    </location>
</feature>
<dbReference type="InterPro" id="IPR008936">
    <property type="entry name" value="Rho_GTPase_activation_prot"/>
</dbReference>
<protein>
    <recommendedName>
        <fullName evidence="2">Rho-GAP domain-containing protein</fullName>
    </recommendedName>
</protein>
<feature type="compositionally biased region" description="Basic and acidic residues" evidence="1">
    <location>
        <begin position="593"/>
        <end position="610"/>
    </location>
</feature>
<feature type="region of interest" description="Disordered" evidence="1">
    <location>
        <begin position="988"/>
        <end position="1034"/>
    </location>
</feature>
<feature type="compositionally biased region" description="Low complexity" evidence="1">
    <location>
        <begin position="1015"/>
        <end position="1024"/>
    </location>
</feature>
<feature type="region of interest" description="Disordered" evidence="1">
    <location>
        <begin position="445"/>
        <end position="634"/>
    </location>
</feature>
<feature type="region of interest" description="Disordered" evidence="1">
    <location>
        <begin position="877"/>
        <end position="967"/>
    </location>
</feature>
<feature type="compositionally biased region" description="Polar residues" evidence="1">
    <location>
        <begin position="457"/>
        <end position="466"/>
    </location>
</feature>
<feature type="compositionally biased region" description="Polar residues" evidence="1">
    <location>
        <begin position="988"/>
        <end position="1005"/>
    </location>
</feature>
<evidence type="ECO:0000259" key="2">
    <source>
        <dbReference type="SMART" id="SM00324"/>
    </source>
</evidence>
<feature type="region of interest" description="Disordered" evidence="1">
    <location>
        <begin position="1"/>
        <end position="25"/>
    </location>
</feature>
<gene>
    <name evidence="3" type="ORF">DHEL01_v201105</name>
</gene>
<reference evidence="3" key="1">
    <citation type="submission" date="2017-09" db="EMBL/GenBank/DDBJ databases">
        <title>Polyketide synthases of a Diaporthe helianthi virulent isolate.</title>
        <authorList>
            <person name="Baroncelli R."/>
        </authorList>
    </citation>
    <scope>NUCLEOTIDE SEQUENCE [LARGE SCALE GENOMIC DNA]</scope>
    <source>
        <strain evidence="3">7/96</strain>
    </source>
</reference>
<evidence type="ECO:0000313" key="3">
    <source>
        <dbReference type="EMBL" id="POS80506.1"/>
    </source>
</evidence>
<sequence>MTASRELSTPDLQPRPSVTGYHGKLSVPIKKTSSGLQSSATWTSNSGDYISDTDEISNRDDFVQEYNRLAKKACLPVSSNSEGIAPRRNWWSRTFRRTSSQSTEHSVKRKRSVGHVTAHMVHPKRDSLKDQDLQGLVRLCGKSFLYLPPEYAPGSLVLPTCFRATAQYLVQSGSIRVVNELYEFYCAHQAGGDVANTVRSPNLPSHINAGIHDVASLFKKFLAGLPGGILGSLSLFDALVAINSQLYADPEFSRTKQSKLRARLIALAVGTLRSQYRRELICAVFGLLCLLGRAAETAPREDESGRPLPTSDLMGYNALGIVFGPLLIGDMLGSHCVKLADPSSGLFLVPVSPQSKSKKEKKKTRETTDEPTQPLWDVDKIHVVNDITEMLITNWRDVVKQMRNMDGNLSILRRRSRASISDDSRRVKSFTGTPEDVFAHHRSIEVGMPEHRPPSPIASSSRTVSFKQADRTSEALSVKKTRQNPVRSPSNHARGPNLGFLSPPREEPGTEDREITTPRKTTSLKSSLRSPSKTAKHVQKANGPANHENISPSSEIQGPKAQPPCVSSMPARPLERTRPEPKATPTEQVASRTTERETKSTHEAKADATRRREHIRTPSKIPKPINHDDLGAAPGKNLKPKFSCDLDSMAACTVVPGAKILSGTSTMHYRPKTSHTDSTTESINIGSTSRSTRPTQGKEHEDTQKLATGSAHIVTPDQMDGAADIVSTRNLFRGSFRDLKDHFEARKDCVNRPSSYPIWKNRSRVDLLRHNDANGQDQTPSLNRPRPGSPISAFSSRDDLKTGAGKVLDLAAKFDSAAKSSRFMPAVEAVQSKHRRDAAGLVSPYTSNPSPTHSFTSASTPASLMCRSRDLMVLPSTVESARKSRIPRPQHGGGGGRTERESGPETARAGSGSPRSHPARSILLTPSDLSTKKGASETTSVSSAQLDGSPKDGLSKIPRPHLTFPSGHELRPVAYYSSPIVPTATISGSNGLPRLSQHSKASASGETPGYVRNTSSHNLSSSPSKIFGRSRNASSLRDQIRSLRQELSSKNEECAQLRVDFEEKRKASEVNEILLREDLDRAQADLAKWKRRAERAEDKVQRLESTARRQQEIHAQSGGRNHDFSFVSGLPDIIDIGDRAPQYQPPLLPRMNQSARRAPENIRPTGPSFLMGSDAVSDCSGSTVVRNAQGAEEGHWASVDELVGIPASIPMDDLL</sequence>
<dbReference type="Gene3D" id="1.10.555.10">
    <property type="entry name" value="Rho GTPase activation protein"/>
    <property type="match status" value="1"/>
</dbReference>
<proteinExistence type="predicted"/>
<feature type="compositionally biased region" description="Basic and acidic residues" evidence="1">
    <location>
        <begin position="504"/>
        <end position="517"/>
    </location>
</feature>
<dbReference type="GO" id="GO:0007165">
    <property type="term" value="P:signal transduction"/>
    <property type="evidence" value="ECO:0007669"/>
    <property type="project" value="InterPro"/>
</dbReference>
<feature type="region of interest" description="Disordered" evidence="1">
    <location>
        <begin position="841"/>
        <end position="861"/>
    </location>
</feature>
<dbReference type="SUPFAM" id="SSF48350">
    <property type="entry name" value="GTPase activation domain, GAP"/>
    <property type="match status" value="1"/>
</dbReference>
<accession>A0A2P5IDD8</accession>
<dbReference type="CDD" id="cd00159">
    <property type="entry name" value="RhoGAP"/>
    <property type="match status" value="1"/>
</dbReference>
<feature type="compositionally biased region" description="Polar residues" evidence="1">
    <location>
        <begin position="676"/>
        <end position="695"/>
    </location>
</feature>
<dbReference type="EMBL" id="MAVT02000047">
    <property type="protein sequence ID" value="POS80506.1"/>
    <property type="molecule type" value="Genomic_DNA"/>
</dbReference>
<evidence type="ECO:0000256" key="1">
    <source>
        <dbReference type="SAM" id="MobiDB-lite"/>
    </source>
</evidence>
<feature type="compositionally biased region" description="Polar residues" evidence="1">
    <location>
        <begin position="844"/>
        <end position="861"/>
    </location>
</feature>
<feature type="region of interest" description="Disordered" evidence="1">
    <location>
        <begin position="350"/>
        <end position="372"/>
    </location>
</feature>
<dbReference type="OrthoDB" id="9994905at2759"/>
<feature type="compositionally biased region" description="Polar residues" evidence="1">
    <location>
        <begin position="773"/>
        <end position="782"/>
    </location>
</feature>
<feature type="compositionally biased region" description="Polar residues" evidence="1">
    <location>
        <begin position="1"/>
        <end position="11"/>
    </location>
</feature>